<dbReference type="OrthoDB" id="444945at2759"/>
<comment type="similarity">
    <text evidence="7">Belongs to the TRAFAC class YlqF/YawG GTPase family. NOG2 subfamily.</text>
</comment>
<dbReference type="GO" id="GO:0005730">
    <property type="term" value="C:nucleolus"/>
    <property type="evidence" value="ECO:0007669"/>
    <property type="project" value="UniProtKB-SubCell"/>
</dbReference>
<keyword evidence="4 7" id="KW-0547">Nucleotide-binding</keyword>
<dbReference type="Pfam" id="PF08153">
    <property type="entry name" value="NGP1NT"/>
    <property type="match status" value="1"/>
</dbReference>
<evidence type="ECO:0000313" key="11">
    <source>
        <dbReference type="Proteomes" id="UP000054845"/>
    </source>
</evidence>
<dbReference type="InterPro" id="IPR012971">
    <property type="entry name" value="NOG2_N_dom"/>
</dbReference>
<dbReference type="CDD" id="cd01858">
    <property type="entry name" value="NGP_1"/>
    <property type="match status" value="1"/>
</dbReference>
<feature type="domain" description="CP-type G" evidence="9">
    <location>
        <begin position="263"/>
        <end position="424"/>
    </location>
</feature>
<keyword evidence="11" id="KW-1185">Reference proteome</keyword>
<dbReference type="Pfam" id="PF01926">
    <property type="entry name" value="MMR_HSR1"/>
    <property type="match status" value="1"/>
</dbReference>
<dbReference type="PANTHER" id="PTHR11089">
    <property type="entry name" value="GTP-BINDING PROTEIN-RELATED"/>
    <property type="match status" value="1"/>
</dbReference>
<dbReference type="InterPro" id="IPR006073">
    <property type="entry name" value="GTP-bd"/>
</dbReference>
<dbReference type="PANTHER" id="PTHR11089:SF9">
    <property type="entry name" value="NUCLEOLAR GTP-BINDING PROTEIN 2"/>
    <property type="match status" value="1"/>
</dbReference>
<evidence type="ECO:0000259" key="9">
    <source>
        <dbReference type="PROSITE" id="PS51721"/>
    </source>
</evidence>
<keyword evidence="6 7" id="KW-0539">Nucleus</keyword>
<feature type="region of interest" description="Disordered" evidence="8">
    <location>
        <begin position="1"/>
        <end position="26"/>
    </location>
</feature>
<evidence type="ECO:0000256" key="4">
    <source>
        <dbReference type="ARBA" id="ARBA00022741"/>
    </source>
</evidence>
<dbReference type="EMBL" id="CCYA01000276">
    <property type="protein sequence ID" value="CEH18940.1"/>
    <property type="molecule type" value="Genomic_DNA"/>
</dbReference>
<evidence type="ECO:0000256" key="6">
    <source>
        <dbReference type="ARBA" id="ARBA00023242"/>
    </source>
</evidence>
<dbReference type="Gene3D" id="3.40.50.300">
    <property type="entry name" value="P-loop containing nucleotide triphosphate hydrolases"/>
    <property type="match status" value="1"/>
</dbReference>
<dbReference type="Gene3D" id="1.10.1580.10">
    <property type="match status" value="1"/>
</dbReference>
<dbReference type="InterPro" id="IPR050755">
    <property type="entry name" value="TRAFAC_YlqF/YawG_RiboMat"/>
</dbReference>
<dbReference type="FunFam" id="3.40.50.300:FF:000559">
    <property type="entry name" value="Nuclear/nucleolar GTPase 2"/>
    <property type="match status" value="1"/>
</dbReference>
<feature type="compositionally biased region" description="Basic and acidic residues" evidence="8">
    <location>
        <begin position="573"/>
        <end position="600"/>
    </location>
</feature>
<name>A0A0P1BQN7_9BASI</name>
<protein>
    <recommendedName>
        <fullName evidence="3 7">Nucleolar GTP-binding protein 2</fullName>
    </recommendedName>
</protein>
<evidence type="ECO:0000256" key="7">
    <source>
        <dbReference type="RuleBase" id="RU364023"/>
    </source>
</evidence>
<dbReference type="Proteomes" id="UP000054845">
    <property type="component" value="Unassembled WGS sequence"/>
</dbReference>
<dbReference type="STRING" id="401625.A0A0P1BQN7"/>
<evidence type="ECO:0000256" key="5">
    <source>
        <dbReference type="ARBA" id="ARBA00023134"/>
    </source>
</evidence>
<dbReference type="InterPro" id="IPR030378">
    <property type="entry name" value="G_CP_dom"/>
</dbReference>
<dbReference type="InterPro" id="IPR023179">
    <property type="entry name" value="GTP-bd_ortho_bundle_sf"/>
</dbReference>
<keyword evidence="5 7" id="KW-0342">GTP-binding</keyword>
<dbReference type="PROSITE" id="PS51721">
    <property type="entry name" value="G_CP"/>
    <property type="match status" value="1"/>
</dbReference>
<evidence type="ECO:0000313" key="10">
    <source>
        <dbReference type="EMBL" id="CEH18940.1"/>
    </source>
</evidence>
<feature type="region of interest" description="Disordered" evidence="8">
    <location>
        <begin position="520"/>
        <end position="664"/>
    </location>
</feature>
<dbReference type="GO" id="GO:0005525">
    <property type="term" value="F:GTP binding"/>
    <property type="evidence" value="ECO:0007669"/>
    <property type="project" value="UniProtKB-KW"/>
</dbReference>
<proteinExistence type="inferred from homology"/>
<evidence type="ECO:0000256" key="8">
    <source>
        <dbReference type="SAM" id="MobiDB-lite"/>
    </source>
</evidence>
<feature type="compositionally biased region" description="Basic residues" evidence="8">
    <location>
        <begin position="1"/>
        <end position="11"/>
    </location>
</feature>
<evidence type="ECO:0000256" key="2">
    <source>
        <dbReference type="ARBA" id="ARBA00004604"/>
    </source>
</evidence>
<dbReference type="InterPro" id="IPR027417">
    <property type="entry name" value="P-loop_NTPase"/>
</dbReference>
<organism evidence="10 11">
    <name type="scientific">Ceraceosorus bombacis</name>
    <dbReference type="NCBI Taxonomy" id="401625"/>
    <lineage>
        <taxon>Eukaryota</taxon>
        <taxon>Fungi</taxon>
        <taxon>Dikarya</taxon>
        <taxon>Basidiomycota</taxon>
        <taxon>Ustilaginomycotina</taxon>
        <taxon>Exobasidiomycetes</taxon>
        <taxon>Ceraceosorales</taxon>
        <taxon>Ceraceosoraceae</taxon>
        <taxon>Ceraceosorus</taxon>
    </lineage>
</organism>
<dbReference type="AlphaFoldDB" id="A0A0P1BQN7"/>
<evidence type="ECO:0000256" key="1">
    <source>
        <dbReference type="ARBA" id="ARBA00003892"/>
    </source>
</evidence>
<feature type="compositionally biased region" description="Acidic residues" evidence="8">
    <location>
        <begin position="542"/>
        <end position="572"/>
    </location>
</feature>
<reference evidence="10 11" key="1">
    <citation type="submission" date="2014-09" db="EMBL/GenBank/DDBJ databases">
        <authorList>
            <person name="Magalhaes I.L.F."/>
            <person name="Oliveira U."/>
            <person name="Santos F.R."/>
            <person name="Vidigal T.H.D.A."/>
            <person name="Brescovit A.D."/>
            <person name="Santos A.J."/>
        </authorList>
    </citation>
    <scope>NUCLEOTIDE SEQUENCE [LARGE SCALE GENOMIC DNA]</scope>
</reference>
<dbReference type="InterPro" id="IPR024929">
    <property type="entry name" value="GNL2_CP_dom"/>
</dbReference>
<dbReference type="SUPFAM" id="SSF52540">
    <property type="entry name" value="P-loop containing nucleoside triphosphate hydrolases"/>
    <property type="match status" value="1"/>
</dbReference>
<feature type="compositionally biased region" description="Basic residues" evidence="8">
    <location>
        <begin position="653"/>
        <end position="664"/>
    </location>
</feature>
<feature type="region of interest" description="Disordered" evidence="8">
    <location>
        <begin position="145"/>
        <end position="167"/>
    </location>
</feature>
<sequence>MVKVTPTKKGHGGATKPGSKHTGGKGVKFVKGENFYRDAKQAKRVKLLSKNGIASKPIRDAAGNVTQAQEFQSSDATPGRVQPDRRWFGNTRVISQDALDHFRTALGSRVDDPYSVLLRRNKLPMSLLQDAKNGKAPRLTAVESFEETFGPNSKRKRPRLDPGNSGSFAELAQASEKAGLEAEEKEELQKFKAGGHHLVQDGAEIGMAQSSQALPTGFIGESARAGGSRVIDPTSLQEEPYSMTVTRGRSEPIYSKGQSRRIWAELYKVIDSSDVVIHVLDVRDPMGTKCKSVIKHIKEEKPHKHLVFLLNKVDLVPTWVTARWVKVLSKEYPTLAFHASINNSFGKGALIQLLRQFSQLHSDRKQISIGMIGYPNVGKSSIINTLKKKKVCNVAPIPGETKVWQYVTLTRRIYLVDCPGIVPVGAADSETNTVLKGVVRVENLETPAEHIQALLTRVKPDYLRRTYGLEQWSNHEDFLAQLAKKMGKLLKGGDADLETAAKMPIRAIAVVNKFSKADAQGGLPEDFEPDHDAEAAPGMDQDGAEEEEDISSGDSEDDGEEEGEDEDDDETLEGLKWEDEVDNSKKSRRAAEAKAKEARVKTSKQKTENFYTHANVKNKNRKKASGLEDASTSAGPKKKERGSRVGANGRMARTTKAKIARKKK</sequence>
<comment type="function">
    <text evidence="1 7">GTPase that associates with pre-60S ribosomal subunits in the nucleolus and is required for their nuclear export and maturation.</text>
</comment>
<evidence type="ECO:0000256" key="3">
    <source>
        <dbReference type="ARBA" id="ARBA00022127"/>
    </source>
</evidence>
<comment type="subcellular location">
    <subcellularLocation>
        <location evidence="2 7">Nucleus</location>
        <location evidence="2 7">Nucleolus</location>
    </subcellularLocation>
</comment>
<dbReference type="PRINTS" id="PR00326">
    <property type="entry name" value="GTP1OBG"/>
</dbReference>
<accession>A0A0P1BQN7</accession>